<dbReference type="InterPro" id="IPR005488">
    <property type="entry name" value="Etherase_MurQ"/>
</dbReference>
<evidence type="ECO:0000256" key="3">
    <source>
        <dbReference type="HAMAP-Rule" id="MF_00068"/>
    </source>
</evidence>
<dbReference type="PANTHER" id="PTHR10088">
    <property type="entry name" value="GLUCOKINASE REGULATORY PROTEIN"/>
    <property type="match status" value="1"/>
</dbReference>
<dbReference type="PROSITE" id="PS01272">
    <property type="entry name" value="GCKR"/>
    <property type="match status" value="1"/>
</dbReference>
<comment type="caution">
    <text evidence="5">The sequence shown here is derived from an EMBL/GenBank/DDBJ whole genome shotgun (WGS) entry which is preliminary data.</text>
</comment>
<comment type="similarity">
    <text evidence="3">Belongs to the GCKR-like family. MurNAc-6-P etherase subfamily.</text>
</comment>
<reference evidence="6" key="1">
    <citation type="journal article" date="2019" name="Int. J. Syst. Evol. Microbiol.">
        <title>The Global Catalogue of Microorganisms (GCM) 10K type strain sequencing project: providing services to taxonomists for standard genome sequencing and annotation.</title>
        <authorList>
            <consortium name="The Broad Institute Genomics Platform"/>
            <consortium name="The Broad Institute Genome Sequencing Center for Infectious Disease"/>
            <person name="Wu L."/>
            <person name="Ma J."/>
        </authorList>
    </citation>
    <scope>NUCLEOTIDE SEQUENCE [LARGE SCALE GENOMIC DNA]</scope>
    <source>
        <strain evidence="6">CCTCC AB 2017081</strain>
    </source>
</reference>
<dbReference type="NCBIfam" id="TIGR00274">
    <property type="entry name" value="N-acetylmuramic acid 6-phosphate etherase"/>
    <property type="match status" value="1"/>
</dbReference>
<dbReference type="Gene3D" id="1.10.8.1080">
    <property type="match status" value="1"/>
</dbReference>
<comment type="miscellaneous">
    <text evidence="3">A lyase-type mechanism (elimination/hydration) is suggested for the cleavage of the lactyl ether bond of MurNAc 6-phosphate, with the formation of an alpha,beta-unsaturated aldehyde intermediate with (E)-stereochemistry, followed by the syn addition of water to give product.</text>
</comment>
<dbReference type="EC" id="4.2.1.126" evidence="3"/>
<evidence type="ECO:0000313" key="6">
    <source>
        <dbReference type="Proteomes" id="UP001595803"/>
    </source>
</evidence>
<dbReference type="NCBIfam" id="NF009222">
    <property type="entry name" value="PRK12570.1"/>
    <property type="match status" value="1"/>
</dbReference>
<feature type="active site" evidence="3">
    <location>
        <position position="128"/>
    </location>
</feature>
<dbReference type="PROSITE" id="PS51464">
    <property type="entry name" value="SIS"/>
    <property type="match status" value="1"/>
</dbReference>
<dbReference type="Gene3D" id="3.40.50.10490">
    <property type="entry name" value="Glucose-6-phosphate isomerase like protein, domain 1"/>
    <property type="match status" value="1"/>
</dbReference>
<evidence type="ECO:0000256" key="1">
    <source>
        <dbReference type="ARBA" id="ARBA00023239"/>
    </source>
</evidence>
<dbReference type="RefSeq" id="WP_380102950.1">
    <property type="nucleotide sequence ID" value="NZ_JBHRZG010000022.1"/>
</dbReference>
<dbReference type="InterPro" id="IPR005486">
    <property type="entry name" value="Glucokinase_regulatory_CS"/>
</dbReference>
<accession>A0ABV7ZAF8</accession>
<dbReference type="PANTHER" id="PTHR10088:SF4">
    <property type="entry name" value="GLUCOKINASE REGULATORY PROTEIN"/>
    <property type="match status" value="1"/>
</dbReference>
<dbReference type="InterPro" id="IPR040190">
    <property type="entry name" value="MURQ/GCKR"/>
</dbReference>
<dbReference type="Proteomes" id="UP001595803">
    <property type="component" value="Unassembled WGS sequence"/>
</dbReference>
<organism evidence="5 6">
    <name type="scientific">Deinococcus rufus</name>
    <dbReference type="NCBI Taxonomy" id="2136097"/>
    <lineage>
        <taxon>Bacteria</taxon>
        <taxon>Thermotogati</taxon>
        <taxon>Deinococcota</taxon>
        <taxon>Deinococci</taxon>
        <taxon>Deinococcales</taxon>
        <taxon>Deinococcaceae</taxon>
        <taxon>Deinococcus</taxon>
    </lineage>
</organism>
<feature type="active site" description="Proton donor" evidence="3">
    <location>
        <position position="97"/>
    </location>
</feature>
<evidence type="ECO:0000313" key="5">
    <source>
        <dbReference type="EMBL" id="MFC3834381.1"/>
    </source>
</evidence>
<dbReference type="NCBIfam" id="NF003915">
    <property type="entry name" value="PRK05441.1"/>
    <property type="match status" value="1"/>
</dbReference>
<dbReference type="InterPro" id="IPR046348">
    <property type="entry name" value="SIS_dom_sf"/>
</dbReference>
<comment type="pathway">
    <text evidence="3">Amino-sugar metabolism; N-acetylmuramate degradation.</text>
</comment>
<comment type="catalytic activity">
    <reaction evidence="3">
        <text>N-acetyl-D-muramate 6-phosphate + H2O = N-acetyl-D-glucosamine 6-phosphate + (R)-lactate</text>
        <dbReference type="Rhea" id="RHEA:26410"/>
        <dbReference type="ChEBI" id="CHEBI:15377"/>
        <dbReference type="ChEBI" id="CHEBI:16004"/>
        <dbReference type="ChEBI" id="CHEBI:57513"/>
        <dbReference type="ChEBI" id="CHEBI:58722"/>
        <dbReference type="EC" id="4.2.1.126"/>
    </reaction>
</comment>
<dbReference type="InterPro" id="IPR001347">
    <property type="entry name" value="SIS_dom"/>
</dbReference>
<proteinExistence type="inferred from homology"/>
<dbReference type="CDD" id="cd05007">
    <property type="entry name" value="SIS_Etherase"/>
    <property type="match status" value="1"/>
</dbReference>
<dbReference type="EMBL" id="JBHRZG010000022">
    <property type="protein sequence ID" value="MFC3834381.1"/>
    <property type="molecule type" value="Genomic_DNA"/>
</dbReference>
<dbReference type="SUPFAM" id="SSF53697">
    <property type="entry name" value="SIS domain"/>
    <property type="match status" value="1"/>
</dbReference>
<evidence type="ECO:0000256" key="2">
    <source>
        <dbReference type="ARBA" id="ARBA00023277"/>
    </source>
</evidence>
<dbReference type="GO" id="GO:0016829">
    <property type="term" value="F:lyase activity"/>
    <property type="evidence" value="ECO:0007669"/>
    <property type="project" value="UniProtKB-KW"/>
</dbReference>
<dbReference type="Pfam" id="PF22645">
    <property type="entry name" value="GKRP_SIS_N"/>
    <property type="match status" value="1"/>
</dbReference>
<keyword evidence="2 3" id="KW-0119">Carbohydrate metabolism</keyword>
<comment type="function">
    <text evidence="3">Specifically catalyzes the cleavage of the D-lactyl ether substituent of MurNAc 6-phosphate, producing GlcNAc 6-phosphate and D-lactate.</text>
</comment>
<feature type="domain" description="SIS" evidence="4">
    <location>
        <begin position="69"/>
        <end position="232"/>
    </location>
</feature>
<dbReference type="HAMAP" id="MF_00068">
    <property type="entry name" value="MurQ"/>
    <property type="match status" value="1"/>
</dbReference>
<gene>
    <name evidence="3 5" type="primary">murQ</name>
    <name evidence="5" type="ORF">ACFOSB_16120</name>
</gene>
<protein>
    <recommendedName>
        <fullName evidence="3">N-acetylmuramic acid 6-phosphate etherase</fullName>
        <shortName evidence="3">MurNAc-6-P etherase</shortName>
        <ecNumber evidence="3">4.2.1.126</ecNumber>
    </recommendedName>
    <alternativeName>
        <fullName evidence="3">N-acetylmuramic acid 6-phosphate hydrolase</fullName>
    </alternativeName>
    <alternativeName>
        <fullName evidence="3">N-acetylmuramic acid 6-phosphate lyase</fullName>
    </alternativeName>
</protein>
<sequence>MTTAPRRPHEPGDPVTLDARRTEAVHPGHADLDQLPLPALVQVFVDDQQDAVRAVQAAAGVLEDVVAAALPRLRAGGRLIYAGAGTSGRLGVLDATELTPTFSWPPERAVPLIAGGMEAVRHAVEGAEDDREAGAADVRAVCPGTDDVLLAVAASGTTPYVLGAVHAARAAGALTVGIANNPGTPLLDAPHLAVLLDTGPEVISGSTRLKAGTAQKIALNTISSALMVQLGKVYGNLMVDMRASNDKLQGRAVRMVRHATGADDDAARTALAQADGHVKTAIVMLMLHVDVAQAAARLTAAGGHARLALNAP</sequence>
<keyword evidence="6" id="KW-1185">Reference proteome</keyword>
<keyword evidence="1 3" id="KW-0456">Lyase</keyword>
<comment type="subunit">
    <text evidence="3">Homodimer.</text>
</comment>
<name>A0ABV7ZAF8_9DEIO</name>
<evidence type="ECO:0000259" key="4">
    <source>
        <dbReference type="PROSITE" id="PS51464"/>
    </source>
</evidence>